<dbReference type="InterPro" id="IPR013083">
    <property type="entry name" value="Znf_RING/FYVE/PHD"/>
</dbReference>
<keyword evidence="3 6" id="KW-0863">Zinc-finger</keyword>
<evidence type="ECO:0000259" key="7">
    <source>
        <dbReference type="PROSITE" id="PS50016"/>
    </source>
</evidence>
<reference evidence="8" key="1">
    <citation type="journal article" date="2023" name="G3 (Bethesda)">
        <title>A reference genome for the long-term kleptoplast-retaining sea slug Elysia crispata morphotype clarki.</title>
        <authorList>
            <person name="Eastman K.E."/>
            <person name="Pendleton A.L."/>
            <person name="Shaikh M.A."/>
            <person name="Suttiyut T."/>
            <person name="Ogas R."/>
            <person name="Tomko P."/>
            <person name="Gavelis G."/>
            <person name="Widhalm J.R."/>
            <person name="Wisecaver J.H."/>
        </authorList>
    </citation>
    <scope>NUCLEOTIDE SEQUENCE</scope>
    <source>
        <strain evidence="8">ECLA1</strain>
    </source>
</reference>
<dbReference type="InterPro" id="IPR019786">
    <property type="entry name" value="Zinc_finger_PHD-type_CS"/>
</dbReference>
<dbReference type="AlphaFoldDB" id="A0AAE1DD30"/>
<keyword evidence="5" id="KW-0539">Nucleus</keyword>
<organism evidence="8 9">
    <name type="scientific">Elysia crispata</name>
    <name type="common">lettuce slug</name>
    <dbReference type="NCBI Taxonomy" id="231223"/>
    <lineage>
        <taxon>Eukaryota</taxon>
        <taxon>Metazoa</taxon>
        <taxon>Spiralia</taxon>
        <taxon>Lophotrochozoa</taxon>
        <taxon>Mollusca</taxon>
        <taxon>Gastropoda</taxon>
        <taxon>Heterobranchia</taxon>
        <taxon>Euthyneura</taxon>
        <taxon>Panpulmonata</taxon>
        <taxon>Sacoglossa</taxon>
        <taxon>Placobranchoidea</taxon>
        <taxon>Plakobranchidae</taxon>
        <taxon>Elysia</taxon>
    </lineage>
</organism>
<dbReference type="EMBL" id="JAWDGP010004263">
    <property type="protein sequence ID" value="KAK3765992.1"/>
    <property type="molecule type" value="Genomic_DNA"/>
</dbReference>
<evidence type="ECO:0000256" key="4">
    <source>
        <dbReference type="ARBA" id="ARBA00022833"/>
    </source>
</evidence>
<sequence length="527" mass="59342">MSTAGENQTLTAYRVGPLSLELGKVTTKEFMYVAPIQDDMLLGMDFMGRYTPALDLKNRTMSIHNEVIPIRQREVRKPQCRSVSLLKDITLHPNTIINTQCQGELGEDGLFVIEIEEQLPVLGPRVLIDGNKHPLVCLVNLSDREVKLKKDTQVAKAYPISEVETKGAGGEYLEDRTCQGDAVVDKLPESMSSMFLEACKGLNLEQQNQEVDDVIPLAGTAMATNQNPHIASVQRQAQWLDVCPKENLQSEQAADQVVAPLYNWLKNGISPTQGDIAVSSPAAKFLWINKEMFIIEDGVIYKKEGEKKLVLVPKILQEKIMHLCHNIPMSGHQGTKRTKEKGFCQGDTENEDTKGFLTNLEANLTEAHEVARTTLKTNQRHQKRNYDVRLCSHQYKKKDLVYILNQTSQKGVCPKLCPPWKGPAVVLEVLTPYLYRVQHGRQVSVVNHDKLKLCRDKWNALPAWVRRVLSAPEGTGGEKFCICRLPDDGELMIQCDECLDWFHGSCVGVDKKKSRNIKRYYCPNCSS</sequence>
<proteinExistence type="predicted"/>
<feature type="domain" description="PHD-type" evidence="7">
    <location>
        <begin position="478"/>
        <end position="527"/>
    </location>
</feature>
<evidence type="ECO:0000313" key="8">
    <source>
        <dbReference type="EMBL" id="KAK3765992.1"/>
    </source>
</evidence>
<comment type="subcellular location">
    <subcellularLocation>
        <location evidence="1">Nucleus</location>
    </subcellularLocation>
</comment>
<dbReference type="PROSITE" id="PS50016">
    <property type="entry name" value="ZF_PHD_2"/>
    <property type="match status" value="1"/>
</dbReference>
<evidence type="ECO:0000313" key="9">
    <source>
        <dbReference type="Proteomes" id="UP001283361"/>
    </source>
</evidence>
<dbReference type="InterPro" id="IPR001965">
    <property type="entry name" value="Znf_PHD"/>
</dbReference>
<dbReference type="Proteomes" id="UP001283361">
    <property type="component" value="Unassembled WGS sequence"/>
</dbReference>
<keyword evidence="2" id="KW-0479">Metal-binding</keyword>
<evidence type="ECO:0000256" key="5">
    <source>
        <dbReference type="ARBA" id="ARBA00023242"/>
    </source>
</evidence>
<dbReference type="GO" id="GO:0048188">
    <property type="term" value="C:Set1C/COMPASS complex"/>
    <property type="evidence" value="ECO:0007669"/>
    <property type="project" value="InterPro"/>
</dbReference>
<accession>A0AAE1DD30</accession>
<protein>
    <recommendedName>
        <fullName evidence="7">PHD-type domain-containing protein</fullName>
    </recommendedName>
</protein>
<dbReference type="InterPro" id="IPR019787">
    <property type="entry name" value="Znf_PHD-finger"/>
</dbReference>
<dbReference type="PANTHER" id="PTHR46174">
    <property type="entry name" value="CXXC-TYPE ZINC FINGER PROTEIN 1"/>
    <property type="match status" value="1"/>
</dbReference>
<dbReference type="PANTHER" id="PTHR46174:SF1">
    <property type="entry name" value="CXXC-TYPE ZINC FINGER PROTEIN 1"/>
    <property type="match status" value="1"/>
</dbReference>
<dbReference type="Gene3D" id="1.10.340.70">
    <property type="match status" value="1"/>
</dbReference>
<keyword evidence="9" id="KW-1185">Reference proteome</keyword>
<dbReference type="Pfam" id="PF00628">
    <property type="entry name" value="PHD"/>
    <property type="match status" value="1"/>
</dbReference>
<evidence type="ECO:0000256" key="2">
    <source>
        <dbReference type="ARBA" id="ARBA00022723"/>
    </source>
</evidence>
<dbReference type="InterPro" id="IPR021109">
    <property type="entry name" value="Peptidase_aspartic_dom_sf"/>
</dbReference>
<dbReference type="Gene3D" id="2.40.70.10">
    <property type="entry name" value="Acid Proteases"/>
    <property type="match status" value="1"/>
</dbReference>
<keyword evidence="4" id="KW-0862">Zinc</keyword>
<name>A0AAE1DD30_9GAST</name>
<dbReference type="InterPro" id="IPR011011">
    <property type="entry name" value="Znf_FYVE_PHD"/>
</dbReference>
<evidence type="ECO:0000256" key="6">
    <source>
        <dbReference type="PROSITE-ProRule" id="PRU00146"/>
    </source>
</evidence>
<dbReference type="GO" id="GO:0045893">
    <property type="term" value="P:positive regulation of DNA-templated transcription"/>
    <property type="evidence" value="ECO:0007669"/>
    <property type="project" value="TreeGrafter"/>
</dbReference>
<dbReference type="PROSITE" id="PS01359">
    <property type="entry name" value="ZF_PHD_1"/>
    <property type="match status" value="1"/>
</dbReference>
<dbReference type="SUPFAM" id="SSF57903">
    <property type="entry name" value="FYVE/PHD zinc finger"/>
    <property type="match status" value="1"/>
</dbReference>
<evidence type="ECO:0000256" key="3">
    <source>
        <dbReference type="ARBA" id="ARBA00022771"/>
    </source>
</evidence>
<dbReference type="GO" id="GO:0008270">
    <property type="term" value="F:zinc ion binding"/>
    <property type="evidence" value="ECO:0007669"/>
    <property type="project" value="UniProtKB-KW"/>
</dbReference>
<gene>
    <name evidence="8" type="ORF">RRG08_002235</name>
</gene>
<comment type="caution">
    <text evidence="8">The sequence shown here is derived from an EMBL/GenBank/DDBJ whole genome shotgun (WGS) entry which is preliminary data.</text>
</comment>
<dbReference type="Gene3D" id="3.30.40.10">
    <property type="entry name" value="Zinc/RING finger domain, C3HC4 (zinc finger)"/>
    <property type="match status" value="1"/>
</dbReference>
<evidence type="ECO:0000256" key="1">
    <source>
        <dbReference type="ARBA" id="ARBA00004123"/>
    </source>
</evidence>
<dbReference type="InterPro" id="IPR037869">
    <property type="entry name" value="Spp1/CFP1"/>
</dbReference>
<dbReference type="SMART" id="SM00249">
    <property type="entry name" value="PHD"/>
    <property type="match status" value="1"/>
</dbReference>